<reference evidence="2" key="1">
    <citation type="submission" date="2022-11" db="UniProtKB">
        <authorList>
            <consortium name="WormBaseParasite"/>
        </authorList>
    </citation>
    <scope>IDENTIFICATION</scope>
</reference>
<accession>A0AC34GPX5</accession>
<name>A0AC34GPX5_9BILA</name>
<dbReference type="WBParaSite" id="ES5_v2.g6477.t1">
    <property type="protein sequence ID" value="ES5_v2.g6477.t1"/>
    <property type="gene ID" value="ES5_v2.g6477"/>
</dbReference>
<sequence>MDDTAANSSPSKLQLLSNVDQLKKRVKDLEELYTALDEDRCQEIEALIRERDDLAEKVENLQKKVLNTEALSSSLSLEISSSYQSQNGHENNLGESYSSSMHNSQSFTSQSIPSPPPPVVVVNKPIDTYAEDYANLKASYQSLADDYTSLVDSFRTLSDEKAESDKKVGKMDAFIESLQQIIEQLRLKDASQEEFIERLKDANAALNKSYEELYKNVCRSPQPDFDPQDTVILPGMSLFDELEDVEKKNDSQELLHLSLPSLSEDEESGYGDFINSSDNDRYEIEVLYNELALARKRDAHEIEEMKQQYEERLESLEIECNQYKSERKHFIDLIENYSTKICDLTNAVKSGDEERAFMITFFNAFFIFLILFLIIYFVVCVHQDVPLLFFINPKHLNFKRVTTSMPPM</sequence>
<evidence type="ECO:0000313" key="1">
    <source>
        <dbReference type="Proteomes" id="UP000887579"/>
    </source>
</evidence>
<dbReference type="Proteomes" id="UP000887579">
    <property type="component" value="Unplaced"/>
</dbReference>
<protein>
    <submittedName>
        <fullName evidence="2">Uncharacterized protein</fullName>
    </submittedName>
</protein>
<evidence type="ECO:0000313" key="2">
    <source>
        <dbReference type="WBParaSite" id="ES5_v2.g6477.t1"/>
    </source>
</evidence>
<proteinExistence type="predicted"/>
<organism evidence="1 2">
    <name type="scientific">Panagrolaimus sp. ES5</name>
    <dbReference type="NCBI Taxonomy" id="591445"/>
    <lineage>
        <taxon>Eukaryota</taxon>
        <taxon>Metazoa</taxon>
        <taxon>Ecdysozoa</taxon>
        <taxon>Nematoda</taxon>
        <taxon>Chromadorea</taxon>
        <taxon>Rhabditida</taxon>
        <taxon>Tylenchina</taxon>
        <taxon>Panagrolaimomorpha</taxon>
        <taxon>Panagrolaimoidea</taxon>
        <taxon>Panagrolaimidae</taxon>
        <taxon>Panagrolaimus</taxon>
    </lineage>
</organism>